<dbReference type="EMBL" id="FNIX01000002">
    <property type="protein sequence ID" value="SDO48332.1"/>
    <property type="molecule type" value="Genomic_DNA"/>
</dbReference>
<feature type="transmembrane region" description="Helical" evidence="2">
    <location>
        <begin position="192"/>
        <end position="209"/>
    </location>
</feature>
<name>A0A1H0JXT9_9PSEU</name>
<keyword evidence="2" id="KW-1133">Transmembrane helix</keyword>
<gene>
    <name evidence="3" type="ORF">SAMN05421507_102677</name>
</gene>
<evidence type="ECO:0000313" key="3">
    <source>
        <dbReference type="EMBL" id="SDO48332.1"/>
    </source>
</evidence>
<organism evidence="3 4">
    <name type="scientific">Lentzea jiangxiensis</name>
    <dbReference type="NCBI Taxonomy" id="641025"/>
    <lineage>
        <taxon>Bacteria</taxon>
        <taxon>Bacillati</taxon>
        <taxon>Actinomycetota</taxon>
        <taxon>Actinomycetes</taxon>
        <taxon>Pseudonocardiales</taxon>
        <taxon>Pseudonocardiaceae</taxon>
        <taxon>Lentzea</taxon>
    </lineage>
</organism>
<proteinExistence type="predicted"/>
<evidence type="ECO:0000313" key="4">
    <source>
        <dbReference type="Proteomes" id="UP000199691"/>
    </source>
</evidence>
<keyword evidence="4" id="KW-1185">Reference proteome</keyword>
<dbReference type="STRING" id="641025.SAMN05421507_102677"/>
<feature type="region of interest" description="Disordered" evidence="1">
    <location>
        <begin position="1"/>
        <end position="91"/>
    </location>
</feature>
<accession>A0A1H0JXT9</accession>
<dbReference type="OrthoDB" id="3538349at2"/>
<keyword evidence="2" id="KW-0812">Transmembrane</keyword>
<evidence type="ECO:0008006" key="5">
    <source>
        <dbReference type="Google" id="ProtNLM"/>
    </source>
</evidence>
<evidence type="ECO:0000256" key="2">
    <source>
        <dbReference type="SAM" id="Phobius"/>
    </source>
</evidence>
<sequence length="213" mass="21108">MSDKNVPADAGELRAETAQTRWELGDSAPVPAPQRNVPGPVKPGVQAGAEPKQNDTRAGKPAPAAAGPATGAAGKTGEKPDQPAAAEATGVAREKVTAAAAQAGEKATQVGQKASAVAGQVTAAAAQVGGKAGAVAGQVGEKATAIAGQLGEKADVVATQVGVTALEAVDALPEPVRQRVEQGVRQARQHPAVVAAGVATAVLLLWKLLRRGR</sequence>
<dbReference type="Proteomes" id="UP000199691">
    <property type="component" value="Unassembled WGS sequence"/>
</dbReference>
<keyword evidence="2" id="KW-0472">Membrane</keyword>
<dbReference type="AlphaFoldDB" id="A0A1H0JXT9"/>
<protein>
    <recommendedName>
        <fullName evidence="5">DUF3618 domain-containing protein</fullName>
    </recommendedName>
</protein>
<evidence type="ECO:0000256" key="1">
    <source>
        <dbReference type="SAM" id="MobiDB-lite"/>
    </source>
</evidence>
<dbReference type="RefSeq" id="WP_090096627.1">
    <property type="nucleotide sequence ID" value="NZ_FNIX01000002.1"/>
</dbReference>
<feature type="compositionally biased region" description="Low complexity" evidence="1">
    <location>
        <begin position="59"/>
        <end position="75"/>
    </location>
</feature>
<reference evidence="4" key="1">
    <citation type="submission" date="2016-10" db="EMBL/GenBank/DDBJ databases">
        <authorList>
            <person name="Varghese N."/>
            <person name="Submissions S."/>
        </authorList>
    </citation>
    <scope>NUCLEOTIDE SEQUENCE [LARGE SCALE GENOMIC DNA]</scope>
    <source>
        <strain evidence="4">CGMCC 4.6609</strain>
    </source>
</reference>